<evidence type="ECO:0000256" key="4">
    <source>
        <dbReference type="ARBA" id="ARBA00023187"/>
    </source>
</evidence>
<feature type="region of interest" description="Disordered" evidence="6">
    <location>
        <begin position="1949"/>
        <end position="2006"/>
    </location>
</feature>
<evidence type="ECO:0000256" key="1">
    <source>
        <dbReference type="ARBA" id="ARBA00004123"/>
    </source>
</evidence>
<feature type="region of interest" description="Disordered" evidence="6">
    <location>
        <begin position="2038"/>
        <end position="2088"/>
    </location>
</feature>
<dbReference type="GO" id="GO:0006397">
    <property type="term" value="P:mRNA processing"/>
    <property type="evidence" value="ECO:0007669"/>
    <property type="project" value="UniProtKB-KW"/>
</dbReference>
<feature type="region of interest" description="Disordered" evidence="6">
    <location>
        <begin position="869"/>
        <end position="900"/>
    </location>
</feature>
<sequence>MSESEELLFFDTFAHGTTEELNLDLVQFPKPVYINQVRVIPLGAKVQADFPGGVRLGATNPSQFKLELFVNDLSKPGASAFETLGILDYNQNSNIHYDSDKKVPTDGLVLRGWYTTVTLAVYGVITRAPIISIPPPPPAAPIKPASPVPDESIQPPVPELTSVLTSQITDEKLRTSTPPFEEKPDLGKCENAFVSTAPVVEFEVKHEDEPEKEIKVKVEEKIAEKVREKSRRSDEFIRTRDSSEFRERDWECDRANKVDGERSNRSDHRSRHDIDRSKNDSDRIRSDPDRHRGESDRNRTDSDREKTKMELDRKRGESDRTKSDRSDSDRTRSDLERTRSDPERTKSESDRIKGDVTRNRIDSERTRVDKNDVDRPRSDSDRVKCDPDRVKGDSDRPRTDDRARSDRDRERRGDRSDRKERSKERERSSGGSERDRSRERSRDRHREKDRAKERGSRESSRRPRTPAEDKKPVEIAVVPPAPVSVPVEVPPPPPPPPPPPLTPVKREETPIECFSPGVEMEAISDDEMPEVDNIIHVDESVEEEVNENEAPESASQNIELAVGNDVVNSTDLAVEAPSESVNEHEELEELEEILSDEDLMFEDYNTDIADLDINEFGDLFEVGKPFNPYNIELQPLQVLSDPSNTILQRISKGLSDSRIPCSELEDAALRLQTILELTSRGEKWIESMNHLGSVLPNALAFLHSQEDVLKSVQEKVVEWLLHGLDFDSAREQPGPSTHTVRHIKCGLKLSQAVAQCSQSLVERSVDRGVLTKIASLYRAPHMAQSLKLMCLRSLDALLFWPYVMEHWRTKPVLECENGYQYLIQLVEETQPSRAQVTVSALIRKIHTYEALQRIHDVGQILARLPPSGFRRKDVRRPSGMSMESQDSNSQDSFSTTTTCPPLVAENPLEPHLTQLISSLDQVRKVYLNPLLTVGHLVRFLPVYRQYEISNPGSDPLQGIYSFMHHHRFLSVLLLLSTHPLSGSDHVIVDIVLNFLEDFGKTHHGLCFLSSEPDVTTLILRALMHTSVSHGHASIGLASEPSEGRHDEYANMEELNVTSHQVSMTPHRLGVQLAHSLHIIQCLDVLKHVINNNKDSPAVVECIQSLYSLVFSISGRLALIHVLAMDSNIDVLLNILTNEEDTDAETKVKESAVRGYAAELIALVVRSTENAMFYAKYAAALNGLVASNQDDSNKLSHLTRWVEILNRPQVFTLDGGLPILCEIVKQYAEDGSSFPPELIVALRLLCPLAIPNQQGESGTEEYVELKYAYAVVQLFSHDMLSVLVSMLLRLCQAYEQPAVHGAVLAGPQGFLLLSVVYPSLKLIRRLLCQLIRCRDSEFRDLTAVPVLLQTYALVSAVPASSLLHYKVAECCSDIIGTLLAYTQPLLQTGDGNSVKNNSTNSVMKTSTTPEDAIARSLWTQMVQEILKYVHSCSGPAAFITGLQVLNEILPLPLPLFKRVGGETQFSDDHIQEILNARKLWSVHLHTLGPQIQQVVRLLCCSGPQLLQLLRKVCVQIADLSASTALVIGRAALDAVLSSCLIQDPSPPANAKSEENEKDVAVASLPATLVCTAHSARVLNFLAAIVTHPPIKAAVLQLCRGLQKSDEKYGDFLQCLCLILNSVSRTSAHIQSQECVVSIFQALLDADICLLSPDKVEYESYLSASLPSREPMLIIISGLWDHLANSEHNYSSLLPTLRTLTLLTEHNYTFQYLHKVLERKRHALWAFFEKMANSFNKDSSDSVSTLSTALEFLRTLVKTPAAGGRRNVTVPVSSLSEALQWLSDPLPVEENVEEPKKHPLLALEDFLREHCTEEESMESLRESLSVLVSILQSSDSDSTVPKDTPAEIIIPLPETLNLQFMHRPLLSDSPTDEDRLSSSYWLSNHQHWVDDPGDSDTDYVRCDLLETAQSCLGADVDLMALTERLCKSHTEPMEIGGRATTEITIKGRIDAKSTDAPPGRPILSTARDKSSKPYVAPMRGRGFGRPGVNGRNDPFRSRAPNTSRPPSLHVDDFVAMEKNGVGGPSSSSGVCNSLYGTKVTRGGGGRGSGNRGRGFPGERGRFNFQQPRREGVRSRPGGIGSTSSTSVKWDDPYLHSSVTEVRSATRFQSTNRVWTNTANKERYSSPSNTAPPAGRTRHTRTFSR</sequence>
<name>A0AAD5LGY8_9CRUS</name>
<evidence type="ECO:0000256" key="6">
    <source>
        <dbReference type="SAM" id="MobiDB-lite"/>
    </source>
</evidence>
<dbReference type="GO" id="GO:0005634">
    <property type="term" value="C:nucleus"/>
    <property type="evidence" value="ECO:0007669"/>
    <property type="project" value="UniProtKB-SubCell"/>
</dbReference>
<feature type="compositionally biased region" description="Basic residues" evidence="6">
    <location>
        <begin position="2133"/>
        <end position="2142"/>
    </location>
</feature>
<comment type="subcellular location">
    <subcellularLocation>
        <location evidence="1">Nucleus</location>
    </subcellularLocation>
</comment>
<dbReference type="EMBL" id="WJBH02000003">
    <property type="protein sequence ID" value="KAI9562088.1"/>
    <property type="molecule type" value="Genomic_DNA"/>
</dbReference>
<feature type="compositionally biased region" description="Polar residues" evidence="6">
    <location>
        <begin position="2104"/>
        <end position="2128"/>
    </location>
</feature>
<evidence type="ECO:0000259" key="7">
    <source>
        <dbReference type="Pfam" id="PF15912"/>
    </source>
</evidence>
<reference evidence="8 9" key="1">
    <citation type="submission" date="2022-05" db="EMBL/GenBank/DDBJ databases">
        <title>A multi-omics perspective on studying reproductive biology in Daphnia sinensis.</title>
        <authorList>
            <person name="Jia J."/>
        </authorList>
    </citation>
    <scope>NUCLEOTIDE SEQUENCE [LARGE SCALE GENOMIC DNA]</scope>
    <source>
        <strain evidence="8 9">WSL</strain>
    </source>
</reference>
<comment type="similarity">
    <text evidence="2">Belongs to the vir family.</text>
</comment>
<dbReference type="Proteomes" id="UP000820818">
    <property type="component" value="Linkage Group LG3"/>
</dbReference>
<dbReference type="InterPro" id="IPR031801">
    <property type="entry name" value="VIR_N"/>
</dbReference>
<dbReference type="GO" id="GO:0003723">
    <property type="term" value="F:RNA binding"/>
    <property type="evidence" value="ECO:0007669"/>
    <property type="project" value="TreeGrafter"/>
</dbReference>
<feature type="compositionally biased region" description="Pro residues" evidence="6">
    <location>
        <begin position="479"/>
        <end position="502"/>
    </location>
</feature>
<keyword evidence="5" id="KW-0539">Nucleus</keyword>
<evidence type="ECO:0000256" key="5">
    <source>
        <dbReference type="ARBA" id="ARBA00023242"/>
    </source>
</evidence>
<dbReference type="Pfam" id="PF15912">
    <property type="entry name" value="VIR_N"/>
    <property type="match status" value="1"/>
</dbReference>
<accession>A0AAD5LGY8</accession>
<dbReference type="SUPFAM" id="SSF101447">
    <property type="entry name" value="Formin homology 2 domain (FH2 domain)"/>
    <property type="match status" value="1"/>
</dbReference>
<dbReference type="InterPro" id="IPR026736">
    <property type="entry name" value="Virilizer"/>
</dbReference>
<comment type="caution">
    <text evidence="8">The sequence shown here is derived from an EMBL/GenBank/DDBJ whole genome shotgun (WGS) entry which is preliminary data.</text>
</comment>
<dbReference type="SUPFAM" id="SSF48371">
    <property type="entry name" value="ARM repeat"/>
    <property type="match status" value="1"/>
</dbReference>
<feature type="domain" description="Virilizer N-terminal" evidence="7">
    <location>
        <begin position="4"/>
        <end position="253"/>
    </location>
</feature>
<dbReference type="InterPro" id="IPR016024">
    <property type="entry name" value="ARM-type_fold"/>
</dbReference>
<dbReference type="PANTHER" id="PTHR23185">
    <property type="entry name" value="PROTEIN VIRILIZER HOMOLOG"/>
    <property type="match status" value="1"/>
</dbReference>
<feature type="region of interest" description="Disordered" evidence="6">
    <location>
        <begin position="225"/>
        <end position="506"/>
    </location>
</feature>
<organism evidence="8 9">
    <name type="scientific">Daphnia sinensis</name>
    <dbReference type="NCBI Taxonomy" id="1820382"/>
    <lineage>
        <taxon>Eukaryota</taxon>
        <taxon>Metazoa</taxon>
        <taxon>Ecdysozoa</taxon>
        <taxon>Arthropoda</taxon>
        <taxon>Crustacea</taxon>
        <taxon>Branchiopoda</taxon>
        <taxon>Diplostraca</taxon>
        <taxon>Cladocera</taxon>
        <taxon>Anomopoda</taxon>
        <taxon>Daphniidae</taxon>
        <taxon>Daphnia</taxon>
        <taxon>Daphnia similis group</taxon>
    </lineage>
</organism>
<proteinExistence type="inferred from homology"/>
<gene>
    <name evidence="8" type="ORF">GHT06_013053</name>
</gene>
<feature type="compositionally biased region" description="Gly residues" evidence="6">
    <location>
        <begin position="2039"/>
        <end position="2053"/>
    </location>
</feature>
<protein>
    <submittedName>
        <fullName evidence="8">Virilizer-like protein</fullName>
    </submittedName>
</protein>
<evidence type="ECO:0000313" key="8">
    <source>
        <dbReference type="EMBL" id="KAI9562088.1"/>
    </source>
</evidence>
<dbReference type="GO" id="GO:0036396">
    <property type="term" value="C:RNA N6-methyladenosine methyltransferase complex"/>
    <property type="evidence" value="ECO:0007669"/>
    <property type="project" value="TreeGrafter"/>
</dbReference>
<feature type="compositionally biased region" description="Polar residues" evidence="6">
    <location>
        <begin position="881"/>
        <end position="899"/>
    </location>
</feature>
<dbReference type="PANTHER" id="PTHR23185:SF0">
    <property type="entry name" value="PROTEIN VIRILIZER HOMOLOG"/>
    <property type="match status" value="1"/>
</dbReference>
<evidence type="ECO:0000313" key="9">
    <source>
        <dbReference type="Proteomes" id="UP000820818"/>
    </source>
</evidence>
<dbReference type="GO" id="GO:0008380">
    <property type="term" value="P:RNA splicing"/>
    <property type="evidence" value="ECO:0007669"/>
    <property type="project" value="UniProtKB-KW"/>
</dbReference>
<feature type="region of interest" description="Disordered" evidence="6">
    <location>
        <begin position="2104"/>
        <end position="2142"/>
    </location>
</feature>
<feature type="compositionally biased region" description="Basic and acidic residues" evidence="6">
    <location>
        <begin position="2054"/>
        <end position="2071"/>
    </location>
</feature>
<feature type="compositionally biased region" description="Basic and acidic residues" evidence="6">
    <location>
        <begin position="225"/>
        <end position="473"/>
    </location>
</feature>
<evidence type="ECO:0000256" key="3">
    <source>
        <dbReference type="ARBA" id="ARBA00022664"/>
    </source>
</evidence>
<evidence type="ECO:0000256" key="2">
    <source>
        <dbReference type="ARBA" id="ARBA00008371"/>
    </source>
</evidence>
<keyword evidence="4" id="KW-0508">mRNA splicing</keyword>
<keyword evidence="9" id="KW-1185">Reference proteome</keyword>
<keyword evidence="3" id="KW-0507">mRNA processing</keyword>